<protein>
    <submittedName>
        <fullName evidence="14">OmpA family protein</fullName>
    </submittedName>
</protein>
<organism evidence="14 15">
    <name type="scientific">Allohahella marinimesophila</name>
    <dbReference type="NCBI Taxonomy" id="1054972"/>
    <lineage>
        <taxon>Bacteria</taxon>
        <taxon>Pseudomonadati</taxon>
        <taxon>Pseudomonadota</taxon>
        <taxon>Gammaproteobacteria</taxon>
        <taxon>Oceanospirillales</taxon>
        <taxon>Hahellaceae</taxon>
        <taxon>Allohahella</taxon>
    </lineage>
</organism>
<dbReference type="InterPro" id="IPR011250">
    <property type="entry name" value="OMP/PagP_B-barrel"/>
</dbReference>
<feature type="domain" description="OmpA-like" evidence="13">
    <location>
        <begin position="310"/>
        <end position="428"/>
    </location>
</feature>
<dbReference type="Pfam" id="PF13505">
    <property type="entry name" value="OMP_b-brl"/>
    <property type="match status" value="1"/>
</dbReference>
<dbReference type="Gene3D" id="3.30.1330.60">
    <property type="entry name" value="OmpA-like domain"/>
    <property type="match status" value="1"/>
</dbReference>
<dbReference type="PRINTS" id="PR01021">
    <property type="entry name" value="OMPADOMAIN"/>
</dbReference>
<evidence type="ECO:0000256" key="10">
    <source>
        <dbReference type="PROSITE-ProRule" id="PRU00473"/>
    </source>
</evidence>
<dbReference type="Proteomes" id="UP001501337">
    <property type="component" value="Unassembled WGS sequence"/>
</dbReference>
<keyword evidence="3" id="KW-1134">Transmembrane beta strand</keyword>
<feature type="region of interest" description="Disordered" evidence="11">
    <location>
        <begin position="231"/>
        <end position="278"/>
    </location>
</feature>
<evidence type="ECO:0000256" key="12">
    <source>
        <dbReference type="SAM" id="SignalP"/>
    </source>
</evidence>
<feature type="chain" id="PRO_5047165683" evidence="12">
    <location>
        <begin position="28"/>
        <end position="433"/>
    </location>
</feature>
<dbReference type="PROSITE" id="PS51123">
    <property type="entry name" value="OMPA_2"/>
    <property type="match status" value="1"/>
</dbReference>
<dbReference type="Gene3D" id="2.40.160.20">
    <property type="match status" value="1"/>
</dbReference>
<sequence>MSIRMKTAVTAVALSTCMASLAPAVQARDSDVGAYLTGQVGYYWFDDELNLENRPEYGLGFGYNFSNTWALELVGSAMDTGRDDINQDIDRNQLRLDALYTFSGYDSMKPYLVLGAGHQAYQIKNADNEHETMYNAGVGVKHEIDDFTDLRMDARTIYTERTESMNAAVTVSLNYLFGAKSRAMQDSDGDGVVDTEDECANTPYDTEVDEVGCEVIGDDDDDGVANDVDECPDTEAGADVDEKGCAIPDDSDNDGVKDEDDECPNTPEGVEVDNKGCPLDQDNDGVADGKDECPDTVEGSKVDETGCRIFAVEGVETQLRVTFPLNSAILADADLPEIEALARFMKRYPDAKVTIEGHSDSTGEADYNQQLSERRAKAVRDRVVQDYGIEPSRVTSVGYGEARPLADNSTNAGRAANRRVVVTAQGSIQKEVE</sequence>
<dbReference type="InterPro" id="IPR003367">
    <property type="entry name" value="Thrombospondin_3-like_rpt"/>
</dbReference>
<keyword evidence="7" id="KW-0626">Porin</keyword>
<dbReference type="SUPFAM" id="SSF103088">
    <property type="entry name" value="OmpA-like"/>
    <property type="match status" value="1"/>
</dbReference>
<keyword evidence="6" id="KW-0406">Ion transport</keyword>
<dbReference type="InterPro" id="IPR050330">
    <property type="entry name" value="Bact_OuterMem_StrucFunc"/>
</dbReference>
<dbReference type="SUPFAM" id="SSF56925">
    <property type="entry name" value="OMPA-like"/>
    <property type="match status" value="1"/>
</dbReference>
<dbReference type="InterPro" id="IPR027385">
    <property type="entry name" value="Beta-barrel_OMP"/>
</dbReference>
<keyword evidence="5 12" id="KW-0732">Signal</keyword>
<evidence type="ECO:0000256" key="11">
    <source>
        <dbReference type="SAM" id="MobiDB-lite"/>
    </source>
</evidence>
<dbReference type="InterPro" id="IPR028974">
    <property type="entry name" value="TSP_type-3_rpt"/>
</dbReference>
<dbReference type="Pfam" id="PF00691">
    <property type="entry name" value="OmpA"/>
    <property type="match status" value="1"/>
</dbReference>
<dbReference type="Pfam" id="PF02412">
    <property type="entry name" value="TSP_3"/>
    <property type="match status" value="2"/>
</dbReference>
<dbReference type="RefSeq" id="WP_344808073.1">
    <property type="nucleotide sequence ID" value="NZ_BAABBO010000014.1"/>
</dbReference>
<name>A0ABP7PUZ3_9GAMM</name>
<proteinExistence type="predicted"/>
<feature type="signal peptide" evidence="12">
    <location>
        <begin position="1"/>
        <end position="27"/>
    </location>
</feature>
<keyword evidence="4" id="KW-0812">Transmembrane</keyword>
<keyword evidence="8 10" id="KW-0472">Membrane</keyword>
<accession>A0ABP7PUZ3</accession>
<dbReference type="InterPro" id="IPR006665">
    <property type="entry name" value="OmpA-like"/>
</dbReference>
<evidence type="ECO:0000313" key="15">
    <source>
        <dbReference type="Proteomes" id="UP001501337"/>
    </source>
</evidence>
<evidence type="ECO:0000259" key="13">
    <source>
        <dbReference type="PROSITE" id="PS51123"/>
    </source>
</evidence>
<keyword evidence="9" id="KW-0998">Cell outer membrane</keyword>
<evidence type="ECO:0000256" key="9">
    <source>
        <dbReference type="ARBA" id="ARBA00023237"/>
    </source>
</evidence>
<evidence type="ECO:0000256" key="7">
    <source>
        <dbReference type="ARBA" id="ARBA00023114"/>
    </source>
</evidence>
<evidence type="ECO:0000256" key="1">
    <source>
        <dbReference type="ARBA" id="ARBA00004571"/>
    </source>
</evidence>
<evidence type="ECO:0000256" key="4">
    <source>
        <dbReference type="ARBA" id="ARBA00022692"/>
    </source>
</evidence>
<evidence type="ECO:0000256" key="3">
    <source>
        <dbReference type="ARBA" id="ARBA00022452"/>
    </source>
</evidence>
<gene>
    <name evidence="14" type="ORF">GCM10022278_31330</name>
</gene>
<dbReference type="Gene3D" id="4.10.1080.10">
    <property type="entry name" value="TSP type-3 repeat"/>
    <property type="match status" value="1"/>
</dbReference>
<comment type="caution">
    <text evidence="14">The sequence shown here is derived from an EMBL/GenBank/DDBJ whole genome shotgun (WGS) entry which is preliminary data.</text>
</comment>
<keyword evidence="15" id="KW-1185">Reference proteome</keyword>
<evidence type="ECO:0000256" key="2">
    <source>
        <dbReference type="ARBA" id="ARBA00022448"/>
    </source>
</evidence>
<feature type="compositionally biased region" description="Acidic residues" evidence="11">
    <location>
        <begin position="249"/>
        <end position="263"/>
    </location>
</feature>
<dbReference type="SUPFAM" id="SSF103647">
    <property type="entry name" value="TSP type-3 repeat"/>
    <property type="match status" value="2"/>
</dbReference>
<evidence type="ECO:0000313" key="14">
    <source>
        <dbReference type="EMBL" id="GAA3971675.1"/>
    </source>
</evidence>
<evidence type="ECO:0000256" key="6">
    <source>
        <dbReference type="ARBA" id="ARBA00023065"/>
    </source>
</evidence>
<dbReference type="EMBL" id="BAABBO010000014">
    <property type="protein sequence ID" value="GAA3971675.1"/>
    <property type="molecule type" value="Genomic_DNA"/>
</dbReference>
<evidence type="ECO:0000256" key="8">
    <source>
        <dbReference type="ARBA" id="ARBA00023136"/>
    </source>
</evidence>
<keyword evidence="2" id="KW-0813">Transport</keyword>
<dbReference type="CDD" id="cd07185">
    <property type="entry name" value="OmpA_C-like"/>
    <property type="match status" value="1"/>
</dbReference>
<dbReference type="PANTHER" id="PTHR30329">
    <property type="entry name" value="STATOR ELEMENT OF FLAGELLAR MOTOR COMPLEX"/>
    <property type="match status" value="1"/>
</dbReference>
<comment type="subcellular location">
    <subcellularLocation>
        <location evidence="1">Cell outer membrane</location>
        <topology evidence="1">Multi-pass membrane protein</topology>
    </subcellularLocation>
</comment>
<reference evidence="15" key="1">
    <citation type="journal article" date="2019" name="Int. J. Syst. Evol. Microbiol.">
        <title>The Global Catalogue of Microorganisms (GCM) 10K type strain sequencing project: providing services to taxonomists for standard genome sequencing and annotation.</title>
        <authorList>
            <consortium name="The Broad Institute Genomics Platform"/>
            <consortium name="The Broad Institute Genome Sequencing Center for Infectious Disease"/>
            <person name="Wu L."/>
            <person name="Ma J."/>
        </authorList>
    </citation>
    <scope>NUCLEOTIDE SEQUENCE [LARGE SCALE GENOMIC DNA]</scope>
    <source>
        <strain evidence="15">JCM 17555</strain>
    </source>
</reference>
<dbReference type="InterPro" id="IPR036737">
    <property type="entry name" value="OmpA-like_sf"/>
</dbReference>
<evidence type="ECO:0000256" key="5">
    <source>
        <dbReference type="ARBA" id="ARBA00022729"/>
    </source>
</evidence>
<dbReference type="PANTHER" id="PTHR30329:SF21">
    <property type="entry name" value="LIPOPROTEIN YIAD-RELATED"/>
    <property type="match status" value="1"/>
</dbReference>
<dbReference type="InterPro" id="IPR006664">
    <property type="entry name" value="OMP_bac"/>
</dbReference>